<dbReference type="PANTHER" id="PTHR31668">
    <property type="entry name" value="GLUCOSE TRANSPORT TRANSCRIPTION REGULATOR RGT1-RELATED-RELATED"/>
    <property type="match status" value="1"/>
</dbReference>
<dbReference type="Pfam" id="PF04082">
    <property type="entry name" value="Fungal_trans"/>
    <property type="match status" value="1"/>
</dbReference>
<dbReference type="Gene3D" id="4.10.240.10">
    <property type="entry name" value="Zn(2)-C6 fungal-type DNA-binding domain"/>
    <property type="match status" value="1"/>
</dbReference>
<dbReference type="GeneID" id="63701984"/>
<gene>
    <name evidence="8" type="ORF">EURHEDRAFT_522200</name>
</gene>
<dbReference type="Pfam" id="PF00172">
    <property type="entry name" value="Zn_clus"/>
    <property type="match status" value="1"/>
</dbReference>
<feature type="compositionally biased region" description="Polar residues" evidence="6">
    <location>
        <begin position="41"/>
        <end position="57"/>
    </location>
</feature>
<dbReference type="Proteomes" id="UP000019804">
    <property type="component" value="Unassembled WGS sequence"/>
</dbReference>
<dbReference type="PROSITE" id="PS00463">
    <property type="entry name" value="ZN2_CY6_FUNGAL_1"/>
    <property type="match status" value="1"/>
</dbReference>
<dbReference type="GO" id="GO:0000981">
    <property type="term" value="F:DNA-binding transcription factor activity, RNA polymerase II-specific"/>
    <property type="evidence" value="ECO:0007669"/>
    <property type="project" value="InterPro"/>
</dbReference>
<evidence type="ECO:0000256" key="6">
    <source>
        <dbReference type="SAM" id="MobiDB-lite"/>
    </source>
</evidence>
<evidence type="ECO:0000256" key="5">
    <source>
        <dbReference type="ARBA" id="ARBA00023242"/>
    </source>
</evidence>
<evidence type="ECO:0000256" key="2">
    <source>
        <dbReference type="ARBA" id="ARBA00023015"/>
    </source>
</evidence>
<sequence>MDYSRPYRSKRHPPCDQCRRKKLRCDRNAENTCQRCLQRNTPCSFNQSQPIEPSPSTVLPGPVPHPAPDPAPTPAPAPASVPSVFSDSPLFPIGTSIDLPFITESTPGRFGQTIQTLDQLPGFSTQVIGASGESDPWLLRHCRFDDRGFLRFHQVHFRNAGGVPLDEKIPVHFLVTAEGLYDASKEAAGFSKRALAREELEALVPDTNINQSFVKFVYPTLPVISRSQFGISPLQPIPDQQVLRNTPVHLLAAIYASAQPFLKFDEYLCFVNAYTQSPTEKLWRMVLELLLEEIHTPHLSVIQAGLLYLHKPLKNNESALADSPFTWSFVGLLVGLATSLGLTLECRPMGLPAWEKRVRRRLWWAIYSEDKWRCLLMGRPPYIRHDEWDVTDLDDQDFILDRLSDDQARQAGLPFQQFSRLSCIADEVQHALLAKPNTDSSLRSSQRLSSNFSESLHVARALLQKLKCWYSVLPPQLKTHTGHFTIDDPTPQSTSTSLHFAYILLEIFIFRALLRPLVRSATPPPLFEEGSEPLPTMEMHDPESFNLIDDYISEIVEAEEIEPVPAIEMTREMGIGTVKAAENCAAIMLRLVMRMVCSDLAGFWYSWSRIGFATVSSFMLLLVVQASSRDHAIRARRLVYMWRQALRSQSKGCDLMDLALVRLDGIHWTGISRNFYLPRHVEEALNTD</sequence>
<keyword evidence="2" id="KW-0805">Transcription regulation</keyword>
<accession>A0A017SII4</accession>
<dbReference type="PROSITE" id="PS50048">
    <property type="entry name" value="ZN2_CY6_FUNGAL_2"/>
    <property type="match status" value="1"/>
</dbReference>
<dbReference type="STRING" id="1388766.A0A017SII4"/>
<proteinExistence type="predicted"/>
<feature type="region of interest" description="Disordered" evidence="6">
    <location>
        <begin position="41"/>
        <end position="80"/>
    </location>
</feature>
<dbReference type="AlphaFoldDB" id="A0A017SII4"/>
<dbReference type="InterPro" id="IPR050797">
    <property type="entry name" value="Carb_Metab_Trans_Reg"/>
</dbReference>
<dbReference type="GO" id="GO:0006351">
    <property type="term" value="P:DNA-templated transcription"/>
    <property type="evidence" value="ECO:0007669"/>
    <property type="project" value="InterPro"/>
</dbReference>
<dbReference type="InterPro" id="IPR036864">
    <property type="entry name" value="Zn2-C6_fun-type_DNA-bd_sf"/>
</dbReference>
<dbReference type="HOGENOM" id="CLU_006632_3_0_1"/>
<dbReference type="GO" id="GO:0008270">
    <property type="term" value="F:zinc ion binding"/>
    <property type="evidence" value="ECO:0007669"/>
    <property type="project" value="InterPro"/>
</dbReference>
<dbReference type="CDD" id="cd00067">
    <property type="entry name" value="GAL4"/>
    <property type="match status" value="1"/>
</dbReference>
<feature type="compositionally biased region" description="Pro residues" evidence="6">
    <location>
        <begin position="61"/>
        <end position="79"/>
    </location>
</feature>
<dbReference type="EMBL" id="KK088418">
    <property type="protein sequence ID" value="EYE96474.1"/>
    <property type="molecule type" value="Genomic_DNA"/>
</dbReference>
<reference evidence="9" key="1">
    <citation type="journal article" date="2014" name="Nat. Commun.">
        <title>Genomic adaptations of the halophilic Dead Sea filamentous fungus Eurotium rubrum.</title>
        <authorList>
            <person name="Kis-Papo T."/>
            <person name="Weig A.R."/>
            <person name="Riley R."/>
            <person name="Persoh D."/>
            <person name="Salamov A."/>
            <person name="Sun H."/>
            <person name="Lipzen A."/>
            <person name="Wasser S.P."/>
            <person name="Rambold G."/>
            <person name="Grigoriev I.V."/>
            <person name="Nevo E."/>
        </authorList>
    </citation>
    <scope>NUCLEOTIDE SEQUENCE [LARGE SCALE GENOMIC DNA]</scope>
    <source>
        <strain evidence="9">CBS 135680</strain>
    </source>
</reference>
<evidence type="ECO:0000256" key="4">
    <source>
        <dbReference type="ARBA" id="ARBA00023163"/>
    </source>
</evidence>
<evidence type="ECO:0000256" key="1">
    <source>
        <dbReference type="ARBA" id="ARBA00022723"/>
    </source>
</evidence>
<dbReference type="SMART" id="SM00906">
    <property type="entry name" value="Fungal_trans"/>
    <property type="match status" value="1"/>
</dbReference>
<keyword evidence="9" id="KW-1185">Reference proteome</keyword>
<feature type="domain" description="Zn(2)-C6 fungal-type" evidence="7">
    <location>
        <begin position="14"/>
        <end position="45"/>
    </location>
</feature>
<dbReference type="InterPro" id="IPR001138">
    <property type="entry name" value="Zn2Cys6_DnaBD"/>
</dbReference>
<dbReference type="SUPFAM" id="SSF57701">
    <property type="entry name" value="Zn2/Cys6 DNA-binding domain"/>
    <property type="match status" value="1"/>
</dbReference>
<keyword evidence="1" id="KW-0479">Metal-binding</keyword>
<keyword evidence="5" id="KW-0539">Nucleus</keyword>
<evidence type="ECO:0000256" key="3">
    <source>
        <dbReference type="ARBA" id="ARBA00023125"/>
    </source>
</evidence>
<dbReference type="InterPro" id="IPR007219">
    <property type="entry name" value="XnlR_reg_dom"/>
</dbReference>
<dbReference type="PANTHER" id="PTHR31668:SF4">
    <property type="entry name" value="TRANSCRIPTIONAL ACTIVATOR PROTEIN DAL81"/>
    <property type="match status" value="1"/>
</dbReference>
<dbReference type="OrthoDB" id="4676at2759"/>
<organism evidence="8 9">
    <name type="scientific">Aspergillus ruber (strain CBS 135680)</name>
    <dbReference type="NCBI Taxonomy" id="1388766"/>
    <lineage>
        <taxon>Eukaryota</taxon>
        <taxon>Fungi</taxon>
        <taxon>Dikarya</taxon>
        <taxon>Ascomycota</taxon>
        <taxon>Pezizomycotina</taxon>
        <taxon>Eurotiomycetes</taxon>
        <taxon>Eurotiomycetidae</taxon>
        <taxon>Eurotiales</taxon>
        <taxon>Aspergillaceae</taxon>
        <taxon>Aspergillus</taxon>
        <taxon>Aspergillus subgen. Aspergillus</taxon>
    </lineage>
</organism>
<dbReference type="GO" id="GO:0005634">
    <property type="term" value="C:nucleus"/>
    <property type="evidence" value="ECO:0007669"/>
    <property type="project" value="TreeGrafter"/>
</dbReference>
<keyword evidence="4" id="KW-0804">Transcription</keyword>
<evidence type="ECO:0000313" key="8">
    <source>
        <dbReference type="EMBL" id="EYE96474.1"/>
    </source>
</evidence>
<dbReference type="SMART" id="SM00066">
    <property type="entry name" value="GAL4"/>
    <property type="match status" value="1"/>
</dbReference>
<dbReference type="RefSeq" id="XP_040640162.1">
    <property type="nucleotide sequence ID" value="XM_040786860.1"/>
</dbReference>
<evidence type="ECO:0000259" key="7">
    <source>
        <dbReference type="PROSITE" id="PS50048"/>
    </source>
</evidence>
<protein>
    <recommendedName>
        <fullName evidence="7">Zn(2)-C6 fungal-type domain-containing protein</fullName>
    </recommendedName>
</protein>
<dbReference type="GO" id="GO:0001080">
    <property type="term" value="P:nitrogen catabolite activation of transcription from RNA polymerase II promoter"/>
    <property type="evidence" value="ECO:0007669"/>
    <property type="project" value="TreeGrafter"/>
</dbReference>
<dbReference type="GO" id="GO:0003677">
    <property type="term" value="F:DNA binding"/>
    <property type="evidence" value="ECO:0007669"/>
    <property type="project" value="UniProtKB-KW"/>
</dbReference>
<dbReference type="CDD" id="cd12148">
    <property type="entry name" value="fungal_TF_MHR"/>
    <property type="match status" value="1"/>
</dbReference>
<name>A0A017SII4_ASPRC</name>
<evidence type="ECO:0000313" key="9">
    <source>
        <dbReference type="Proteomes" id="UP000019804"/>
    </source>
</evidence>
<keyword evidence="3" id="KW-0238">DNA-binding</keyword>